<evidence type="ECO:0000313" key="9">
    <source>
        <dbReference type="Proteomes" id="UP000284333"/>
    </source>
</evidence>
<evidence type="ECO:0000256" key="5">
    <source>
        <dbReference type="HAMAP-Rule" id="MF_00014"/>
    </source>
</evidence>
<dbReference type="SUPFAM" id="SSF50346">
    <property type="entry name" value="PRC-barrel domain"/>
    <property type="match status" value="1"/>
</dbReference>
<accession>A0A3S3BKR9</accession>
<dbReference type="InterPro" id="IPR009000">
    <property type="entry name" value="Transl_B-barrel_sf"/>
</dbReference>
<keyword evidence="1 5" id="KW-0963">Cytoplasm</keyword>
<dbReference type="InterPro" id="IPR002676">
    <property type="entry name" value="RimM_N"/>
</dbReference>
<dbReference type="InterPro" id="IPR036976">
    <property type="entry name" value="RimM_N_sf"/>
</dbReference>
<keyword evidence="2 5" id="KW-0690">Ribosome biogenesis</keyword>
<dbReference type="Pfam" id="PF01782">
    <property type="entry name" value="RimM"/>
    <property type="match status" value="1"/>
</dbReference>
<gene>
    <name evidence="5 8" type="primary">rimM</name>
    <name evidence="8" type="ORF">EF834_11295</name>
</gene>
<comment type="subcellular location">
    <subcellularLocation>
        <location evidence="5">Cytoplasm</location>
    </subcellularLocation>
</comment>
<dbReference type="RefSeq" id="WP_127947262.1">
    <property type="nucleotide sequence ID" value="NZ_RKLN01000003.1"/>
</dbReference>
<dbReference type="Gene3D" id="2.30.30.240">
    <property type="entry name" value="PRC-barrel domain"/>
    <property type="match status" value="1"/>
</dbReference>
<dbReference type="GO" id="GO:0043022">
    <property type="term" value="F:ribosome binding"/>
    <property type="evidence" value="ECO:0007669"/>
    <property type="project" value="InterPro"/>
</dbReference>
<dbReference type="InterPro" id="IPR011033">
    <property type="entry name" value="PRC_barrel-like_sf"/>
</dbReference>
<keyword evidence="3 5" id="KW-0698">rRNA processing</keyword>
<name>A0A3S3BKR9_9NOCA</name>
<dbReference type="Pfam" id="PF24986">
    <property type="entry name" value="PRC_RimM"/>
    <property type="match status" value="1"/>
</dbReference>
<comment type="subunit">
    <text evidence="5">Binds ribosomal protein uS19.</text>
</comment>
<dbReference type="PANTHER" id="PTHR33692:SF1">
    <property type="entry name" value="RIBOSOME MATURATION FACTOR RIMM"/>
    <property type="match status" value="1"/>
</dbReference>
<dbReference type="HAMAP" id="MF_00014">
    <property type="entry name" value="Ribosome_mat_RimM"/>
    <property type="match status" value="1"/>
</dbReference>
<dbReference type="AlphaFoldDB" id="A0A3S3BKR9"/>
<dbReference type="GO" id="GO:0005737">
    <property type="term" value="C:cytoplasm"/>
    <property type="evidence" value="ECO:0007669"/>
    <property type="project" value="UniProtKB-SubCell"/>
</dbReference>
<keyword evidence="9" id="KW-1185">Reference proteome</keyword>
<dbReference type="GO" id="GO:0042274">
    <property type="term" value="P:ribosomal small subunit biogenesis"/>
    <property type="evidence" value="ECO:0007669"/>
    <property type="project" value="UniProtKB-UniRule"/>
</dbReference>
<dbReference type="EMBL" id="RKLN01000003">
    <property type="protein sequence ID" value="RVW03658.1"/>
    <property type="molecule type" value="Genomic_DNA"/>
</dbReference>
<dbReference type="NCBIfam" id="TIGR02273">
    <property type="entry name" value="16S_RimM"/>
    <property type="match status" value="1"/>
</dbReference>
<dbReference type="InterPro" id="IPR056792">
    <property type="entry name" value="PRC_RimM"/>
</dbReference>
<evidence type="ECO:0000259" key="6">
    <source>
        <dbReference type="Pfam" id="PF01782"/>
    </source>
</evidence>
<evidence type="ECO:0000256" key="4">
    <source>
        <dbReference type="ARBA" id="ARBA00023186"/>
    </source>
</evidence>
<dbReference type="GO" id="GO:0006364">
    <property type="term" value="P:rRNA processing"/>
    <property type="evidence" value="ECO:0007669"/>
    <property type="project" value="UniProtKB-UniRule"/>
</dbReference>
<reference evidence="8 9" key="1">
    <citation type="submission" date="2018-11" db="EMBL/GenBank/DDBJ databases">
        <title>Rhodococcus spongicola sp. nov. and Rhodococcus xishaensis sp. nov. from marine sponges.</title>
        <authorList>
            <person name="Li L."/>
            <person name="Lin H.W."/>
        </authorList>
    </citation>
    <scope>NUCLEOTIDE SEQUENCE [LARGE SCALE GENOMIC DNA]</scope>
    <source>
        <strain evidence="8 9">LHW50502</strain>
    </source>
</reference>
<dbReference type="InterPro" id="IPR011961">
    <property type="entry name" value="RimM"/>
</dbReference>
<evidence type="ECO:0000256" key="2">
    <source>
        <dbReference type="ARBA" id="ARBA00022517"/>
    </source>
</evidence>
<sequence>MELVVGRVVKSHGIKGELVVEVRTDEPGERFAVGAELRGRKPREKTLRTFVVEAVREHSGRLLLRLSDVADRNTADDMRGTLFVIDTADLTPSDDPDEFYDHELEGLAVRMAAGRPDAGKSVGTVIEVLHSAAGELLSVRPEGESSGEILVPFVTAIVPTVAVAEGVIEIDPPEGLLDPGFGDSSDEE</sequence>
<keyword evidence="4 5" id="KW-0143">Chaperone</keyword>
<dbReference type="Gene3D" id="2.40.30.60">
    <property type="entry name" value="RimM"/>
    <property type="match status" value="1"/>
</dbReference>
<feature type="domain" description="RimM N-terminal" evidence="6">
    <location>
        <begin position="4"/>
        <end position="87"/>
    </location>
</feature>
<comment type="function">
    <text evidence="5">An accessory protein needed during the final step in the assembly of 30S ribosomal subunit, possibly for assembly of the head region. Essential for efficient processing of 16S rRNA. May be needed both before and after RbfA during the maturation of 16S rRNA. It has affinity for free ribosomal 30S subunits but not for 70S ribosomes.</text>
</comment>
<dbReference type="PANTHER" id="PTHR33692">
    <property type="entry name" value="RIBOSOME MATURATION FACTOR RIMM"/>
    <property type="match status" value="1"/>
</dbReference>
<dbReference type="OrthoDB" id="5381335at2"/>
<organism evidence="8 9">
    <name type="scientific">Rhodococcus spongiicola</name>
    <dbReference type="NCBI Taxonomy" id="2487352"/>
    <lineage>
        <taxon>Bacteria</taxon>
        <taxon>Bacillati</taxon>
        <taxon>Actinomycetota</taxon>
        <taxon>Actinomycetes</taxon>
        <taxon>Mycobacteriales</taxon>
        <taxon>Nocardiaceae</taxon>
        <taxon>Rhodococcus</taxon>
    </lineage>
</organism>
<comment type="domain">
    <text evidence="5">The PRC barrel domain binds ribosomal protein uS19.</text>
</comment>
<protein>
    <recommendedName>
        <fullName evidence="5">Ribosome maturation factor RimM</fullName>
    </recommendedName>
</protein>
<comment type="caution">
    <text evidence="8">The sequence shown here is derived from an EMBL/GenBank/DDBJ whole genome shotgun (WGS) entry which is preliminary data.</text>
</comment>
<evidence type="ECO:0000259" key="7">
    <source>
        <dbReference type="Pfam" id="PF24986"/>
    </source>
</evidence>
<dbReference type="GO" id="GO:0005840">
    <property type="term" value="C:ribosome"/>
    <property type="evidence" value="ECO:0007669"/>
    <property type="project" value="InterPro"/>
</dbReference>
<dbReference type="SUPFAM" id="SSF50447">
    <property type="entry name" value="Translation proteins"/>
    <property type="match status" value="1"/>
</dbReference>
<comment type="similarity">
    <text evidence="5">Belongs to the RimM family.</text>
</comment>
<evidence type="ECO:0000313" key="8">
    <source>
        <dbReference type="EMBL" id="RVW03658.1"/>
    </source>
</evidence>
<dbReference type="Proteomes" id="UP000284333">
    <property type="component" value="Unassembled WGS sequence"/>
</dbReference>
<evidence type="ECO:0000256" key="3">
    <source>
        <dbReference type="ARBA" id="ARBA00022552"/>
    </source>
</evidence>
<feature type="domain" description="Ribosome maturation factor RimM PRC barrel" evidence="7">
    <location>
        <begin position="102"/>
        <end position="176"/>
    </location>
</feature>
<proteinExistence type="inferred from homology"/>
<evidence type="ECO:0000256" key="1">
    <source>
        <dbReference type="ARBA" id="ARBA00022490"/>
    </source>
</evidence>